<dbReference type="Gene3D" id="3.40.190.10">
    <property type="entry name" value="Periplasmic binding protein-like II"/>
    <property type="match status" value="2"/>
</dbReference>
<accession>A0A1B7M2A8</accession>
<dbReference type="InterPro" id="IPR005119">
    <property type="entry name" value="LysR_subst-bd"/>
</dbReference>
<proteinExistence type="inferred from homology"/>
<evidence type="ECO:0000313" key="7">
    <source>
        <dbReference type="Proteomes" id="UP000078292"/>
    </source>
</evidence>
<comment type="similarity">
    <text evidence="1">Belongs to the LysR transcriptional regulatory family.</text>
</comment>
<evidence type="ECO:0000313" key="6">
    <source>
        <dbReference type="EMBL" id="OAV62728.1"/>
    </source>
</evidence>
<gene>
    <name evidence="6" type="ORF">A6F49_05145</name>
</gene>
<dbReference type="EMBL" id="LXEY01000009">
    <property type="protein sequence ID" value="OAV62728.1"/>
    <property type="molecule type" value="Genomic_DNA"/>
</dbReference>
<dbReference type="PROSITE" id="PS50931">
    <property type="entry name" value="HTH_LYSR"/>
    <property type="match status" value="1"/>
</dbReference>
<feature type="domain" description="HTH lysR-type" evidence="5">
    <location>
        <begin position="2"/>
        <end position="59"/>
    </location>
</feature>
<dbReference type="PRINTS" id="PR00039">
    <property type="entry name" value="HTHLYSR"/>
</dbReference>
<keyword evidence="4" id="KW-0804">Transcription</keyword>
<dbReference type="OrthoDB" id="8717159at2"/>
<dbReference type="Pfam" id="PF00126">
    <property type="entry name" value="HTH_1"/>
    <property type="match status" value="1"/>
</dbReference>
<keyword evidence="3" id="KW-0238">DNA-binding</keyword>
<dbReference type="Gene3D" id="1.10.10.10">
    <property type="entry name" value="Winged helix-like DNA-binding domain superfamily/Winged helix DNA-binding domain"/>
    <property type="match status" value="1"/>
</dbReference>
<evidence type="ECO:0000256" key="2">
    <source>
        <dbReference type="ARBA" id="ARBA00023015"/>
    </source>
</evidence>
<evidence type="ECO:0000256" key="1">
    <source>
        <dbReference type="ARBA" id="ARBA00009437"/>
    </source>
</evidence>
<dbReference type="AlphaFoldDB" id="A0A1B7M2A8"/>
<dbReference type="SUPFAM" id="SSF53850">
    <property type="entry name" value="Periplasmic binding protein-like II"/>
    <property type="match status" value="1"/>
</dbReference>
<dbReference type="RefSeq" id="WP_052500044.1">
    <property type="nucleotide sequence ID" value="NZ_LXEY01000009.1"/>
</dbReference>
<protein>
    <recommendedName>
        <fullName evidence="5">HTH lysR-type domain-containing protein</fullName>
    </recommendedName>
</protein>
<name>A0A1B7M2A8_9MICC</name>
<reference evidence="6 7" key="1">
    <citation type="submission" date="2016-04" db="EMBL/GenBank/DDBJ databases">
        <title>First whole genome shotgun sequence of the bacterium Enteractinococcus sp. strain UASWS1574.</title>
        <authorList>
            <person name="Crovadore J."/>
            <person name="Chablais R."/>
            <person name="Lefort F."/>
        </authorList>
    </citation>
    <scope>NUCLEOTIDE SEQUENCE [LARGE SCALE GENOMIC DNA]</scope>
    <source>
        <strain evidence="6 7">UASWS1574</strain>
    </source>
</reference>
<keyword evidence="2" id="KW-0805">Transcription regulation</keyword>
<dbReference type="InterPro" id="IPR036390">
    <property type="entry name" value="WH_DNA-bd_sf"/>
</dbReference>
<dbReference type="PANTHER" id="PTHR30118:SF15">
    <property type="entry name" value="TRANSCRIPTIONAL REGULATORY PROTEIN"/>
    <property type="match status" value="1"/>
</dbReference>
<dbReference type="GO" id="GO:0003700">
    <property type="term" value="F:DNA-binding transcription factor activity"/>
    <property type="evidence" value="ECO:0007669"/>
    <property type="project" value="InterPro"/>
</dbReference>
<dbReference type="PANTHER" id="PTHR30118">
    <property type="entry name" value="HTH-TYPE TRANSCRIPTIONAL REGULATOR LEUO-RELATED"/>
    <property type="match status" value="1"/>
</dbReference>
<dbReference type="InterPro" id="IPR036388">
    <property type="entry name" value="WH-like_DNA-bd_sf"/>
</dbReference>
<dbReference type="GO" id="GO:0003677">
    <property type="term" value="F:DNA binding"/>
    <property type="evidence" value="ECO:0007669"/>
    <property type="project" value="UniProtKB-KW"/>
</dbReference>
<sequence>MFDLNLLRVLAAVIEQGSITAAAEKLQMSQPAISQSINRLRKVIKDDLFVKEGRGITPNRVALQLYSDTSEHVHQADAAVRGLIAFDPYTTTATFRIALTDIGQQVFLPRLSQVMRSTAPQAQLEVLGPNTESVADQLESGELDLAILSTDLHNDIRSAVLHLGDYLCITRRGLFANPGPSLEDLRSHPRVAVTTFTGHTLMEKYLTPIPPGSIVVNTFAAIPNLVASTDLVGFVPEDLVNTWQARENLDIWKIDEVETQTEVRAYFAKSPGSSASAWFVHLVIETLRDPSLNNT</sequence>
<dbReference type="Proteomes" id="UP000078292">
    <property type="component" value="Unassembled WGS sequence"/>
</dbReference>
<organism evidence="6 7">
    <name type="scientific">Enteractinococcus helveticum</name>
    <dbReference type="NCBI Taxonomy" id="1837282"/>
    <lineage>
        <taxon>Bacteria</taxon>
        <taxon>Bacillati</taxon>
        <taxon>Actinomycetota</taxon>
        <taxon>Actinomycetes</taxon>
        <taxon>Micrococcales</taxon>
        <taxon>Micrococcaceae</taxon>
    </lineage>
</organism>
<keyword evidence="7" id="KW-1185">Reference proteome</keyword>
<comment type="caution">
    <text evidence="6">The sequence shown here is derived from an EMBL/GenBank/DDBJ whole genome shotgun (WGS) entry which is preliminary data.</text>
</comment>
<dbReference type="InterPro" id="IPR000847">
    <property type="entry name" value="LysR_HTH_N"/>
</dbReference>
<evidence type="ECO:0000256" key="3">
    <source>
        <dbReference type="ARBA" id="ARBA00023125"/>
    </source>
</evidence>
<dbReference type="SUPFAM" id="SSF46785">
    <property type="entry name" value="Winged helix' DNA-binding domain"/>
    <property type="match status" value="1"/>
</dbReference>
<evidence type="ECO:0000256" key="4">
    <source>
        <dbReference type="ARBA" id="ARBA00023163"/>
    </source>
</evidence>
<dbReference type="Pfam" id="PF03466">
    <property type="entry name" value="LysR_substrate"/>
    <property type="match status" value="1"/>
</dbReference>
<evidence type="ECO:0000259" key="5">
    <source>
        <dbReference type="PROSITE" id="PS50931"/>
    </source>
</evidence>
<dbReference type="STRING" id="1837282.A6F49_05145"/>
<dbReference type="InterPro" id="IPR050389">
    <property type="entry name" value="LysR-type_TF"/>
</dbReference>